<evidence type="ECO:0008006" key="5">
    <source>
        <dbReference type="Google" id="ProtNLM"/>
    </source>
</evidence>
<evidence type="ECO:0000313" key="3">
    <source>
        <dbReference type="EMBL" id="ADV61329.1"/>
    </source>
</evidence>
<name>E8R1Q7_ISOPI</name>
<dbReference type="KEGG" id="ipa:Isop_0738"/>
<feature type="region of interest" description="Disordered" evidence="1">
    <location>
        <begin position="29"/>
        <end position="51"/>
    </location>
</feature>
<reference key="1">
    <citation type="submission" date="2010-11" db="EMBL/GenBank/DDBJ databases">
        <title>The complete sequence of chromosome of Isophaera pallida ATCC 43644.</title>
        <authorList>
            <consortium name="US DOE Joint Genome Institute (JGI-PGF)"/>
            <person name="Lucas S."/>
            <person name="Copeland A."/>
            <person name="Lapidus A."/>
            <person name="Bruce D."/>
            <person name="Goodwin L."/>
            <person name="Pitluck S."/>
            <person name="Kyrpides N."/>
            <person name="Mavromatis K."/>
            <person name="Pagani I."/>
            <person name="Ivanova N."/>
            <person name="Saunders E."/>
            <person name="Brettin T."/>
            <person name="Detter J.C."/>
            <person name="Han C."/>
            <person name="Tapia R."/>
            <person name="Land M."/>
            <person name="Hauser L."/>
            <person name="Markowitz V."/>
            <person name="Cheng J.-F."/>
            <person name="Hugenholtz P."/>
            <person name="Woyke T."/>
            <person name="Wu D."/>
            <person name="Eisen J.A."/>
        </authorList>
    </citation>
    <scope>NUCLEOTIDE SEQUENCE</scope>
    <source>
        <strain>ATCC 43644</strain>
    </source>
</reference>
<accession>E8R1Q7</accession>
<gene>
    <name evidence="3" type="ordered locus">Isop_0738</name>
</gene>
<evidence type="ECO:0000256" key="2">
    <source>
        <dbReference type="SAM" id="SignalP"/>
    </source>
</evidence>
<dbReference type="InParanoid" id="E8R1Q7"/>
<feature type="signal peptide" evidence="2">
    <location>
        <begin position="1"/>
        <end position="24"/>
    </location>
</feature>
<dbReference type="HOGENOM" id="CLU_2699756_0_0_0"/>
<proteinExistence type="predicted"/>
<dbReference type="AlphaFoldDB" id="E8R1Q7"/>
<protein>
    <recommendedName>
        <fullName evidence="5">Secreted protein</fullName>
    </recommendedName>
</protein>
<organism evidence="3 4">
    <name type="scientific">Isosphaera pallida (strain ATCC 43644 / DSM 9630 / IS1B)</name>
    <dbReference type="NCBI Taxonomy" id="575540"/>
    <lineage>
        <taxon>Bacteria</taxon>
        <taxon>Pseudomonadati</taxon>
        <taxon>Planctomycetota</taxon>
        <taxon>Planctomycetia</taxon>
        <taxon>Isosphaerales</taxon>
        <taxon>Isosphaeraceae</taxon>
        <taxon>Isosphaera</taxon>
    </lineage>
</organism>
<keyword evidence="2" id="KW-0732">Signal</keyword>
<sequence length="73" mass="7666">MWGSFQRVASHVLLSLGLVVGLVACNSTSGEPQPDAALHNPDPNSPNAGITQDNEAEYIEKLGGLDSKPKKGH</sequence>
<feature type="chain" id="PRO_5003226365" description="Secreted protein" evidence="2">
    <location>
        <begin position="25"/>
        <end position="73"/>
    </location>
</feature>
<dbReference type="EMBL" id="CP002353">
    <property type="protein sequence ID" value="ADV61329.1"/>
    <property type="molecule type" value="Genomic_DNA"/>
</dbReference>
<reference evidence="3 4" key="2">
    <citation type="journal article" date="2011" name="Stand. Genomic Sci.">
        <title>Complete genome sequence of Isosphaera pallida type strain (IS1B).</title>
        <authorList>
            <consortium name="US DOE Joint Genome Institute (JGI-PGF)"/>
            <person name="Goker M."/>
            <person name="Cleland D."/>
            <person name="Saunders E."/>
            <person name="Lapidus A."/>
            <person name="Nolan M."/>
            <person name="Lucas S."/>
            <person name="Hammon N."/>
            <person name="Deshpande S."/>
            <person name="Cheng J.F."/>
            <person name="Tapia R."/>
            <person name="Han C."/>
            <person name="Goodwin L."/>
            <person name="Pitluck S."/>
            <person name="Liolios K."/>
            <person name="Pagani I."/>
            <person name="Ivanova N."/>
            <person name="Mavromatis K."/>
            <person name="Pati A."/>
            <person name="Chen A."/>
            <person name="Palaniappan K."/>
            <person name="Land M."/>
            <person name="Hauser L."/>
            <person name="Chang Y.J."/>
            <person name="Jeffries C.D."/>
            <person name="Detter J.C."/>
            <person name="Beck B."/>
            <person name="Woyke T."/>
            <person name="Bristow J."/>
            <person name="Eisen J.A."/>
            <person name="Markowitz V."/>
            <person name="Hugenholtz P."/>
            <person name="Kyrpides N.C."/>
            <person name="Klenk H.P."/>
        </authorList>
    </citation>
    <scope>NUCLEOTIDE SEQUENCE [LARGE SCALE GENOMIC DNA]</scope>
    <source>
        <strain evidence="4">ATCC 43644 / DSM 9630 / IS1B</strain>
    </source>
</reference>
<dbReference type="Proteomes" id="UP000008631">
    <property type="component" value="Chromosome"/>
</dbReference>
<evidence type="ECO:0000256" key="1">
    <source>
        <dbReference type="SAM" id="MobiDB-lite"/>
    </source>
</evidence>
<evidence type="ECO:0000313" key="4">
    <source>
        <dbReference type="Proteomes" id="UP000008631"/>
    </source>
</evidence>
<dbReference type="PROSITE" id="PS51257">
    <property type="entry name" value="PROKAR_LIPOPROTEIN"/>
    <property type="match status" value="1"/>
</dbReference>
<keyword evidence="4" id="KW-1185">Reference proteome</keyword>